<sequence length="139" mass="15504">MEELINLLHSGGYSCVIVNGEVRRTFTQRGVADLYDLLTLEPDFLQGASIADKVVGKGAAALMILGGIKELYTDIISSKALELFRQSDVKVGFKQEVPFIWNRDRTGWCPVETMCSDVETAEAILPLIHDFIGKMRIKR</sequence>
<dbReference type="Pfam" id="PF08973">
    <property type="entry name" value="TM1506"/>
    <property type="match status" value="1"/>
</dbReference>
<dbReference type="Proteomes" id="UP000184436">
    <property type="component" value="Unassembled WGS sequence"/>
</dbReference>
<evidence type="ECO:0000313" key="2">
    <source>
        <dbReference type="Proteomes" id="UP000184436"/>
    </source>
</evidence>
<dbReference type="RefSeq" id="WP_025074198.1">
    <property type="nucleotide sequence ID" value="NZ_FQVD01000007.1"/>
</dbReference>
<gene>
    <name evidence="1" type="ORF">SAMN05444349_10770</name>
</gene>
<dbReference type="InterPro" id="IPR037081">
    <property type="entry name" value="Hyp_TM1506"/>
</dbReference>
<accession>A0A1M4WXW8</accession>
<dbReference type="GO" id="GO:0003824">
    <property type="term" value="F:catalytic activity"/>
    <property type="evidence" value="ECO:0007669"/>
    <property type="project" value="InterPro"/>
</dbReference>
<reference evidence="1 2" key="1">
    <citation type="submission" date="2016-11" db="EMBL/GenBank/DDBJ databases">
        <authorList>
            <person name="Jaros S."/>
            <person name="Januszkiewicz K."/>
            <person name="Wedrychowicz H."/>
        </authorList>
    </citation>
    <scope>NUCLEOTIDE SEQUENCE [LARGE SCALE GENOMIC DNA]</scope>
    <source>
        <strain evidence="1 2">DSM 26883</strain>
    </source>
</reference>
<dbReference type="STRING" id="871325.SAMN05444349_10770"/>
<dbReference type="Gene3D" id="3.40.140.30">
    <property type="entry name" value="Hypothetical protein TM1506"/>
    <property type="match status" value="1"/>
</dbReference>
<dbReference type="InterPro" id="IPR015067">
    <property type="entry name" value="DUF1893_TM1506-like"/>
</dbReference>
<dbReference type="InterPro" id="IPR016193">
    <property type="entry name" value="Cytidine_deaminase-like"/>
</dbReference>
<dbReference type="SUPFAM" id="SSF53927">
    <property type="entry name" value="Cytidine deaminase-like"/>
    <property type="match status" value="1"/>
</dbReference>
<dbReference type="AlphaFoldDB" id="A0A1M4WXW8"/>
<dbReference type="OrthoDB" id="9815422at2"/>
<dbReference type="EMBL" id="FQVD01000007">
    <property type="protein sequence ID" value="SHE85812.1"/>
    <property type="molecule type" value="Genomic_DNA"/>
</dbReference>
<keyword evidence="2" id="KW-1185">Reference proteome</keyword>
<proteinExistence type="predicted"/>
<evidence type="ECO:0000313" key="1">
    <source>
        <dbReference type="EMBL" id="SHE85812.1"/>
    </source>
</evidence>
<protein>
    <submittedName>
        <fullName evidence="1">Uncharacterized protein</fullName>
    </submittedName>
</protein>
<name>A0A1M4WXW8_9BACE</name>
<organism evidence="1 2">
    <name type="scientific">Bacteroides faecichinchillae</name>
    <dbReference type="NCBI Taxonomy" id="871325"/>
    <lineage>
        <taxon>Bacteria</taxon>
        <taxon>Pseudomonadati</taxon>
        <taxon>Bacteroidota</taxon>
        <taxon>Bacteroidia</taxon>
        <taxon>Bacteroidales</taxon>
        <taxon>Bacteroidaceae</taxon>
        <taxon>Bacteroides</taxon>
    </lineage>
</organism>